<dbReference type="CDD" id="cd00603">
    <property type="entry name" value="IPT_PCSR"/>
    <property type="match status" value="1"/>
</dbReference>
<dbReference type="NCBIfam" id="NF012200">
    <property type="entry name" value="choice_anch_D"/>
    <property type="match status" value="2"/>
</dbReference>
<evidence type="ECO:0000256" key="3">
    <source>
        <dbReference type="ARBA" id="ARBA00022729"/>
    </source>
</evidence>
<evidence type="ECO:0000256" key="2">
    <source>
        <dbReference type="ARBA" id="ARBA00022490"/>
    </source>
</evidence>
<dbReference type="InterPro" id="IPR026444">
    <property type="entry name" value="Secre_tail"/>
</dbReference>
<accession>A0A327R933</accession>
<organism evidence="5 6">
    <name type="scientific">Olleya aquimaris</name>
    <dbReference type="NCBI Taxonomy" id="639310"/>
    <lineage>
        <taxon>Bacteria</taxon>
        <taxon>Pseudomonadati</taxon>
        <taxon>Bacteroidota</taxon>
        <taxon>Flavobacteriia</taxon>
        <taxon>Flavobacteriales</taxon>
        <taxon>Flavobacteriaceae</taxon>
    </lineage>
</organism>
<feature type="domain" description="LTD" evidence="4">
    <location>
        <begin position="936"/>
        <end position="1091"/>
    </location>
</feature>
<dbReference type="PROSITE" id="PS51841">
    <property type="entry name" value="LTD"/>
    <property type="match status" value="2"/>
</dbReference>
<keyword evidence="6" id="KW-1185">Reference proteome</keyword>
<dbReference type="SUPFAM" id="SSF74853">
    <property type="entry name" value="Lamin A/C globular tail domain"/>
    <property type="match status" value="1"/>
</dbReference>
<feature type="domain" description="LTD" evidence="4">
    <location>
        <begin position="442"/>
        <end position="627"/>
    </location>
</feature>
<reference evidence="5 6" key="1">
    <citation type="submission" date="2018-06" db="EMBL/GenBank/DDBJ databases">
        <title>Genomic Encyclopedia of Archaeal and Bacterial Type Strains, Phase II (KMG-II): from individual species to whole genera.</title>
        <authorList>
            <person name="Goeker M."/>
        </authorList>
    </citation>
    <scope>NUCLEOTIDE SEQUENCE [LARGE SCALE GENOMIC DNA]</scope>
    <source>
        <strain evidence="5 6">DSM 24464</strain>
    </source>
</reference>
<dbReference type="RefSeq" id="WP_111660644.1">
    <property type="nucleotide sequence ID" value="NZ_QLLO01000009.1"/>
</dbReference>
<evidence type="ECO:0000259" key="4">
    <source>
        <dbReference type="PROSITE" id="PS51841"/>
    </source>
</evidence>
<gene>
    <name evidence="5" type="ORF">LY08_02376</name>
</gene>
<proteinExistence type="predicted"/>
<dbReference type="Gene3D" id="2.60.40.1260">
    <property type="entry name" value="Lamin Tail domain"/>
    <property type="match status" value="1"/>
</dbReference>
<dbReference type="InterPro" id="IPR031549">
    <property type="entry name" value="ASH"/>
</dbReference>
<dbReference type="InterPro" id="IPR013783">
    <property type="entry name" value="Ig-like_fold"/>
</dbReference>
<comment type="subcellular location">
    <subcellularLocation>
        <location evidence="1">Cytoplasm</location>
    </subcellularLocation>
</comment>
<evidence type="ECO:0000313" key="6">
    <source>
        <dbReference type="Proteomes" id="UP000248703"/>
    </source>
</evidence>
<dbReference type="InterPro" id="IPR014756">
    <property type="entry name" value="Ig_E-set"/>
</dbReference>
<dbReference type="NCBIfam" id="TIGR04183">
    <property type="entry name" value="Por_Secre_tail"/>
    <property type="match status" value="1"/>
</dbReference>
<name>A0A327R933_9FLAO</name>
<dbReference type="Proteomes" id="UP000248703">
    <property type="component" value="Unassembled WGS sequence"/>
</dbReference>
<dbReference type="SUPFAM" id="SSF81296">
    <property type="entry name" value="E set domains"/>
    <property type="match status" value="1"/>
</dbReference>
<evidence type="ECO:0000256" key="1">
    <source>
        <dbReference type="ARBA" id="ARBA00004496"/>
    </source>
</evidence>
<keyword evidence="2" id="KW-0963">Cytoplasm</keyword>
<dbReference type="Pfam" id="PF00932">
    <property type="entry name" value="LTD"/>
    <property type="match status" value="1"/>
</dbReference>
<dbReference type="InterPro" id="IPR001322">
    <property type="entry name" value="Lamin_tail_dom"/>
</dbReference>
<evidence type="ECO:0000313" key="5">
    <source>
        <dbReference type="EMBL" id="RAJ12124.1"/>
    </source>
</evidence>
<protein>
    <submittedName>
        <fullName evidence="5">Putative secreted protein (Por secretion system target)</fullName>
    </submittedName>
</protein>
<dbReference type="EMBL" id="QLLO01000009">
    <property type="protein sequence ID" value="RAJ12124.1"/>
    <property type="molecule type" value="Genomic_DNA"/>
</dbReference>
<dbReference type="Gene3D" id="2.60.40.10">
    <property type="entry name" value="Immunoglobulins"/>
    <property type="match status" value="3"/>
</dbReference>
<comment type="caution">
    <text evidence="5">The sequence shown here is derived from an EMBL/GenBank/DDBJ whole genome shotgun (WGS) entry which is preliminary data.</text>
</comment>
<dbReference type="Pfam" id="PF15780">
    <property type="entry name" value="ASH"/>
    <property type="match status" value="1"/>
</dbReference>
<sequence>MKHIKLLLIVFITTIGLSYGQGSETFNNSNATGTYGDNSFVGDNGVTWTYIASRNESTYGINGNGLMLRRASDNSRVTSSSVTGGIGNFTCSLRKAFTGAGNRQVELFVNGVSQGTSIAWDNTNVQTFTVNGINITGNVTIEIRNITERQVIVDDISWTAGSTATLTYYNLQFPVSGTIQLAENYDVYAQAFEGGVTPGAGPGTGIESWIGYSTTDATTTADFNNASWTWVTAPYFGEGSGANANNDEYRLDLGAQIPATGTYYYVSRFRYQGGPFTYGGISGAGAGNAWDGSVFNSGVLTINAHILDFVNLQSPATGSITTGGNFEAYAQVYEPGVTDTPASQGANIEAWIGYSTTDATSTADFTTTSWTWVPANYNPSCGSNCGTPENNDEYFVEFASGLTAGTYYYASRFRIDNDVFYYGGYDSGGGDGFWDGTNDISGVLTITDPPVADVVITEIMYNSPTPGTDYEWIEICNLNSTAEDVSNYIIDVNGSTEFTFPPSTVIPANSCVTVLLGLGTSSPECPFTPDYGSPSGTNNLPNSSATISLIEPIALNDADSVFYDSGDGADGNGSTLHVVDATSDNSNTLTNWQEVLTGGSPGSNSLVSPCTVPELQLVDDSNTDQNCGYTINFGSQATGFTTNITFDIDNDGTLNLDISSLVLSGANSGEFSIVSPAAPFTVTPGNTQTVTLQFAPTTIGTKNATLTINNNDADEGACTVLLEGIGTTPEQEINIEGDVGAFPDIANGDTTPSSLDNTLFAAQNIGNSQAKSFRIQNVGTADLNVSGITIGGTNPGDFTLSVNPSPATITPMQNPPAIFEITFSPLASGTRTAIISVASNDADENPYTFMVQGDGLCNAGSISILPTSGPDNTIVTVTGTNLTTATATVSGIPATVNNVSATTMEVTIPTGATSGNIEVTDDLGCPASAPFTVIRNSGSCGNPSGLMMTEVYDENTGSRGYIELYNATGATIDLTDYRIDRYGDLTTTISSHSYNFPATGIGSSIADGEVLVGMVNSGGTGIEDFAFGGSTSGFNADDRLELVQISTSTVIDDFHDETVGGTGFVYRRNTNVSDPNPNFDSTEWTTATQGDISDLGNYTILTNAPTITSQPVSVTGCNIVSFSVSASPGNGGTLTYQWLYNDGVTDGWSNVTSGTFSPGAASGETTDTLTISGFDTSNYQFYCQVIEDGLCITASNAVRGTISTTTWDGVSWSNGLPTVSTQAIISANYDTNTAGQPSFTACSLVINPSFNLTIAENTYVEVYYNVINNGRIFIQDKGSFVQVDNAATYDDSGSSFFTTNNTAQVTKTTGIINNWYEYTYWSSPVSNETVEDALFTSNPDRRFVFNAANFEDSTYETNNDNTATPYLAGDILDDIDDNADDWSYASGLMIPGVGYAATLSTTSFSIGGGSGNNFGHIFEGTLNNGLINVPVFRNDASNASSPVPDNNWNFIGNPYPSAIDVDLFFTENVWTSTNTTATLDGTIYLWSQNTAPSATTNGNEGLNFSDDYAIINGAGEIAGGDGITPNRYIPSGQGFFVKFVDTDLRASSTGTVVFNNDMRVRDNNTQFFRNSNNTTIEKLRLNLTSDTGLFSQTLVAYSDQATHGYDGGYFDAAKTSTLNAPVKFGSSINSNSNIFAIQGRDLNLLDTNEVVPLAFSTSVNNPTIYNISIESVQGDFLTNNTVYLKDNLLSTIHDLSSSDYSFTSEVGEFNYRFEVVFNNSSLGTNDYVLYKNNLSIIELENNEVLFTTGSDLTIKSVQIFDALGRLLYNLKGYNSSETYNLSNLSQAAYVAKVELSNGQVISKKAIKK</sequence>
<keyword evidence="3" id="KW-0732">Signal</keyword>
<dbReference type="InterPro" id="IPR036415">
    <property type="entry name" value="Lamin_tail_dom_sf"/>
</dbReference>
<dbReference type="OrthoDB" id="1652165at2"/>
<dbReference type="GO" id="GO:0005737">
    <property type="term" value="C:cytoplasm"/>
    <property type="evidence" value="ECO:0007669"/>
    <property type="project" value="UniProtKB-SubCell"/>
</dbReference>